<evidence type="ECO:0000256" key="2">
    <source>
        <dbReference type="ARBA" id="ARBA00022670"/>
    </source>
</evidence>
<dbReference type="Pfam" id="PF02586">
    <property type="entry name" value="SRAP"/>
    <property type="match status" value="1"/>
</dbReference>
<name>A0A1Z3LVW9_BREDI</name>
<dbReference type="Proteomes" id="UP000197024">
    <property type="component" value="Chromosome"/>
</dbReference>
<dbReference type="InterPro" id="IPR036590">
    <property type="entry name" value="SRAP-like"/>
</dbReference>
<keyword evidence="6" id="KW-0238">DNA-binding</keyword>
<dbReference type="AlphaFoldDB" id="A0A1Z3LVW9"/>
<gene>
    <name evidence="9" type="ORF">CD943_04950</name>
</gene>
<dbReference type="RefSeq" id="WP_088410322.1">
    <property type="nucleotide sequence ID" value="NZ_CP021995.1"/>
</dbReference>
<keyword evidence="3" id="KW-0227">DNA damage</keyword>
<dbReference type="GO" id="GO:0008233">
    <property type="term" value="F:peptidase activity"/>
    <property type="evidence" value="ECO:0007669"/>
    <property type="project" value="UniProtKB-KW"/>
</dbReference>
<evidence type="ECO:0000313" key="9">
    <source>
        <dbReference type="EMBL" id="ASD26296.1"/>
    </source>
</evidence>
<evidence type="ECO:0000256" key="4">
    <source>
        <dbReference type="ARBA" id="ARBA00022801"/>
    </source>
</evidence>
<dbReference type="PANTHER" id="PTHR13604:SF0">
    <property type="entry name" value="ABASIC SITE PROCESSING PROTEIN HMCES"/>
    <property type="match status" value="1"/>
</dbReference>
<dbReference type="GO" id="GO:0003697">
    <property type="term" value="F:single-stranded DNA binding"/>
    <property type="evidence" value="ECO:0007669"/>
    <property type="project" value="InterPro"/>
</dbReference>
<accession>A0A1Z3LVW9</accession>
<comment type="similarity">
    <text evidence="1 8">Belongs to the SOS response-associated peptidase family.</text>
</comment>
<keyword evidence="4 8" id="KW-0378">Hydrolase</keyword>
<keyword evidence="2 8" id="KW-0645">Protease</keyword>
<dbReference type="InterPro" id="IPR003738">
    <property type="entry name" value="SRAP"/>
</dbReference>
<protein>
    <recommendedName>
        <fullName evidence="8">Abasic site processing protein</fullName>
        <ecNumber evidence="8">3.4.-.-</ecNumber>
    </recommendedName>
</protein>
<dbReference type="GO" id="GO:0016829">
    <property type="term" value="F:lyase activity"/>
    <property type="evidence" value="ECO:0007669"/>
    <property type="project" value="UniProtKB-KW"/>
</dbReference>
<sequence length="192" mass="21433">MCNEYQLILPFDEVIETFNRTGDRLVFPGGMPNFGPMASIRIGDRAPIITRGPGGPQLIVSPWAWKSPQGRPVFNFRSDGRSFDGVTRCLIPADGFFEFTDAEPGQKRRTKWRFTMADAPIFWVAGLVRDGAFAMLTTEPGPDIAPYHDRQIVLLKPEAALDWLDLRKPEAELLRALPEGSLSVEKVFPEAA</sequence>
<dbReference type="EC" id="3.4.-.-" evidence="8"/>
<evidence type="ECO:0000256" key="5">
    <source>
        <dbReference type="ARBA" id="ARBA00023124"/>
    </source>
</evidence>
<keyword evidence="7" id="KW-0456">Lyase</keyword>
<evidence type="ECO:0000256" key="3">
    <source>
        <dbReference type="ARBA" id="ARBA00022763"/>
    </source>
</evidence>
<evidence type="ECO:0000256" key="8">
    <source>
        <dbReference type="RuleBase" id="RU364100"/>
    </source>
</evidence>
<evidence type="ECO:0000256" key="6">
    <source>
        <dbReference type="ARBA" id="ARBA00023125"/>
    </source>
</evidence>
<dbReference type="PANTHER" id="PTHR13604">
    <property type="entry name" value="DC12-RELATED"/>
    <property type="match status" value="1"/>
</dbReference>
<evidence type="ECO:0000256" key="7">
    <source>
        <dbReference type="ARBA" id="ARBA00023239"/>
    </source>
</evidence>
<dbReference type="Gene3D" id="3.90.1680.10">
    <property type="entry name" value="SOS response associated peptidase-like"/>
    <property type="match status" value="1"/>
</dbReference>
<dbReference type="EMBL" id="CP021995">
    <property type="protein sequence ID" value="ASD26296.1"/>
    <property type="molecule type" value="Genomic_DNA"/>
</dbReference>
<keyword evidence="5" id="KW-0190">Covalent protein-DNA linkage</keyword>
<reference evidence="9 10" key="2">
    <citation type="submission" date="2017-06" db="EMBL/GenBank/DDBJ databases">
        <authorList>
            <person name="Kim H.J."/>
            <person name="Triplett B.A."/>
        </authorList>
    </citation>
    <scope>NUCLEOTIDE SEQUENCE [LARGE SCALE GENOMIC DNA]</scope>
    <source>
        <strain evidence="9 10">BZC3</strain>
    </source>
</reference>
<dbReference type="GO" id="GO:0106300">
    <property type="term" value="P:protein-DNA covalent cross-linking repair"/>
    <property type="evidence" value="ECO:0007669"/>
    <property type="project" value="InterPro"/>
</dbReference>
<dbReference type="SUPFAM" id="SSF143081">
    <property type="entry name" value="BB1717-like"/>
    <property type="match status" value="1"/>
</dbReference>
<evidence type="ECO:0000256" key="1">
    <source>
        <dbReference type="ARBA" id="ARBA00008136"/>
    </source>
</evidence>
<dbReference type="GO" id="GO:0006508">
    <property type="term" value="P:proteolysis"/>
    <property type="evidence" value="ECO:0007669"/>
    <property type="project" value="UniProtKB-KW"/>
</dbReference>
<evidence type="ECO:0000313" key="10">
    <source>
        <dbReference type="Proteomes" id="UP000197024"/>
    </source>
</evidence>
<reference evidence="9 10" key="1">
    <citation type="submission" date="2017-06" db="EMBL/GenBank/DDBJ databases">
        <title>Biodegradation of gentamicin by bacterial consortia AMQD4 in synthetic medium and raw gentamicin sewage.</title>
        <authorList>
            <person name="Chang H."/>
            <person name="Feng Y."/>
            <person name="Li Z."/>
            <person name="Xue J."/>
            <person name="Cheng D."/>
        </authorList>
    </citation>
    <scope>NUCLEOTIDE SEQUENCE [LARGE SCALE GENOMIC DNA]</scope>
    <source>
        <strain evidence="9 10">BZC3</strain>
    </source>
</reference>
<organism evidence="9 10">
    <name type="scientific">Brevundimonas diminuta</name>
    <name type="common">Pseudomonas diminuta</name>
    <dbReference type="NCBI Taxonomy" id="293"/>
    <lineage>
        <taxon>Bacteria</taxon>
        <taxon>Pseudomonadati</taxon>
        <taxon>Pseudomonadota</taxon>
        <taxon>Alphaproteobacteria</taxon>
        <taxon>Caulobacterales</taxon>
        <taxon>Caulobacteraceae</taxon>
        <taxon>Brevundimonas</taxon>
    </lineage>
</organism>
<proteinExistence type="inferred from homology"/>